<evidence type="ECO:0000313" key="1">
    <source>
        <dbReference type="EMBL" id="ONI37635.1"/>
    </source>
</evidence>
<evidence type="ECO:0000313" key="2">
    <source>
        <dbReference type="Proteomes" id="UP000188605"/>
    </source>
</evidence>
<dbReference type="EMBL" id="LJDB01000107">
    <property type="protein sequence ID" value="ONI37635.1"/>
    <property type="molecule type" value="Genomic_DNA"/>
</dbReference>
<proteinExistence type="predicted"/>
<keyword evidence="2" id="KW-1185">Reference proteome</keyword>
<sequence>MKTIEIQIEDYITNDKDLISVIKRVIKDKKKILLQAPMGTGKSSLILDYLSKEFNILMAIPNTAQIETIEKRNGIFCLYGDKQQKGYRSETTVVSTPDRLLQATECFKTKNIDCLIVDESHELYTTANYRPKFKNIMTLQSTLKNTSILHMSATPQANLTCLKGFYDIFIKIDSKKKLKTSIDIYDMELNPSNIKNIINKYKTNNNNTFIYFDDKSMNEELAEELNLINVNADNKKNNEILSEIKAKNKINENIIFTSVIRAGIDILNEKNAVLIICAKSNLTTDDTIQLIGRFRNNLSKTVIIKNFKNEDTEKNNQSYEQILNQKKKYLKSINDDIKRWEENKIKYTKEDCTEIKKKLTELIEIFIELNEKGEKIEENHRYKINTHRVEISAYSQLQKNKTKNIDNMIKLLEKTEAIKIENIEKKDLNKKANKSFNKKIQEKSTEKRELKNKELKQRIEYLSNNLSTLQLELFMEGSTLKTLEMTLEKGQREDRELRDALRKTLSVVEPKSKYYKTIQQIKKYITNDTREAFKYITQRELSTCKKDIIQEQIIRNNISWIKDKNVEIATDIIKNKIIFIRHFKILQILDNYGLIKNSSRISKKILKKIEDILIKEKYFDGIKKKNYQKIIMQDLELIFNLSRNNKEIRISSIKTKNMNIENKKQTA</sequence>
<organism evidence="1 2">
    <name type="scientific">Candidatus Epulonipiscium fishelsonii</name>
    <dbReference type="NCBI Taxonomy" id="77094"/>
    <lineage>
        <taxon>Bacteria</taxon>
        <taxon>Bacillati</taxon>
        <taxon>Bacillota</taxon>
        <taxon>Clostridia</taxon>
        <taxon>Lachnospirales</taxon>
        <taxon>Lachnospiraceae</taxon>
        <taxon>Candidatus Epulonipiscium</taxon>
    </lineage>
</organism>
<name>A0ACC8X7I9_9FIRM</name>
<dbReference type="Proteomes" id="UP000188605">
    <property type="component" value="Unassembled WGS sequence"/>
</dbReference>
<gene>
    <name evidence="1" type="ORF">AN396_12630</name>
</gene>
<comment type="caution">
    <text evidence="1">The sequence shown here is derived from an EMBL/GenBank/DDBJ whole genome shotgun (WGS) entry which is preliminary data.</text>
</comment>
<reference evidence="1" key="1">
    <citation type="submission" date="2016-08" db="EMBL/GenBank/DDBJ databases">
        <authorList>
            <person name="Ngugi D.K."/>
            <person name="Miyake S."/>
            <person name="Stingl U."/>
        </authorList>
    </citation>
    <scope>NUCLEOTIDE SEQUENCE</scope>
    <source>
        <strain evidence="1">SCG-B11WGA-EpuloA1</strain>
    </source>
</reference>
<accession>A0ACC8X7I9</accession>
<protein>
    <submittedName>
        <fullName evidence="1">Uncharacterized protein</fullName>
    </submittedName>
</protein>